<dbReference type="Pfam" id="PF13412">
    <property type="entry name" value="HTH_24"/>
    <property type="match status" value="1"/>
</dbReference>
<dbReference type="PROSITE" id="PS01125">
    <property type="entry name" value="ROK"/>
    <property type="match status" value="1"/>
</dbReference>
<organism evidence="4 5">
    <name type="scientific">Arthrobacter sulfonylureivorans</name>
    <dbReference type="NCBI Taxonomy" id="2486855"/>
    <lineage>
        <taxon>Bacteria</taxon>
        <taxon>Bacillati</taxon>
        <taxon>Actinomycetota</taxon>
        <taxon>Actinomycetes</taxon>
        <taxon>Micrococcales</taxon>
        <taxon>Micrococcaceae</taxon>
        <taxon>Arthrobacter</taxon>
    </lineage>
</organism>
<evidence type="ECO:0000256" key="2">
    <source>
        <dbReference type="SAM" id="MobiDB-lite"/>
    </source>
</evidence>
<dbReference type="InterPro" id="IPR049874">
    <property type="entry name" value="ROK_cs"/>
</dbReference>
<feature type="domain" description="HTH crp-type" evidence="3">
    <location>
        <begin position="40"/>
        <end position="94"/>
    </location>
</feature>
<dbReference type="EMBL" id="CP093326">
    <property type="protein sequence ID" value="UNK45093.1"/>
    <property type="molecule type" value="Genomic_DNA"/>
</dbReference>
<dbReference type="InterPro" id="IPR036390">
    <property type="entry name" value="WH_DNA-bd_sf"/>
</dbReference>
<dbReference type="SUPFAM" id="SSF46785">
    <property type="entry name" value="Winged helix' DNA-binding domain"/>
    <property type="match status" value="1"/>
</dbReference>
<dbReference type="Pfam" id="PF00480">
    <property type="entry name" value="ROK"/>
    <property type="match status" value="1"/>
</dbReference>
<dbReference type="InterPro" id="IPR043129">
    <property type="entry name" value="ATPase_NBD"/>
</dbReference>
<dbReference type="Proteomes" id="UP000829069">
    <property type="component" value="Chromosome"/>
</dbReference>
<dbReference type="SMART" id="SM00419">
    <property type="entry name" value="HTH_CRP"/>
    <property type="match status" value="1"/>
</dbReference>
<comment type="similarity">
    <text evidence="1">Belongs to the ROK (NagC/XylR) family.</text>
</comment>
<dbReference type="InterPro" id="IPR011991">
    <property type="entry name" value="ArsR-like_HTH"/>
</dbReference>
<dbReference type="InterPro" id="IPR000600">
    <property type="entry name" value="ROK"/>
</dbReference>
<dbReference type="InterPro" id="IPR036388">
    <property type="entry name" value="WH-like_DNA-bd_sf"/>
</dbReference>
<dbReference type="PANTHER" id="PTHR18964">
    <property type="entry name" value="ROK (REPRESSOR, ORF, KINASE) FAMILY"/>
    <property type="match status" value="1"/>
</dbReference>
<gene>
    <name evidence="4" type="ORF">MNQ99_14260</name>
</gene>
<name>A0ABY3W7K7_9MICC</name>
<evidence type="ECO:0000313" key="5">
    <source>
        <dbReference type="Proteomes" id="UP000829069"/>
    </source>
</evidence>
<dbReference type="CDD" id="cd24076">
    <property type="entry name" value="ASKHA_ATPase_ROK_BsXylR-like"/>
    <property type="match status" value="1"/>
</dbReference>
<dbReference type="Gene3D" id="1.10.10.10">
    <property type="entry name" value="Winged helix-like DNA-binding domain superfamily/Winged helix DNA-binding domain"/>
    <property type="match status" value="1"/>
</dbReference>
<reference evidence="4 5" key="1">
    <citation type="submission" date="2022-03" db="EMBL/GenBank/DDBJ databases">
        <title>Isotopic signatures of nitrous oxide derived from detoxification processes.</title>
        <authorList>
            <person name="Behrendt U."/>
            <person name="Buchen C."/>
            <person name="Well R."/>
            <person name="Ulrich A."/>
            <person name="Rohe L."/>
            <person name="Kolb S."/>
            <person name="Schloter M."/>
            <person name="Horn M.A."/>
            <person name="Augustin J."/>
        </authorList>
    </citation>
    <scope>NUCLEOTIDE SEQUENCE [LARGE SCALE GENOMIC DNA]</scope>
    <source>
        <strain evidence="4 5">S4-C24</strain>
    </source>
</reference>
<dbReference type="Gene3D" id="3.30.420.40">
    <property type="match status" value="2"/>
</dbReference>
<dbReference type="CDD" id="cd00090">
    <property type="entry name" value="HTH_ARSR"/>
    <property type="match status" value="1"/>
</dbReference>
<protein>
    <submittedName>
        <fullName evidence="4">ROK family transcriptional regulator</fullName>
    </submittedName>
</protein>
<evidence type="ECO:0000259" key="3">
    <source>
        <dbReference type="SMART" id="SM00419"/>
    </source>
</evidence>
<feature type="region of interest" description="Disordered" evidence="2">
    <location>
        <begin position="1"/>
        <end position="32"/>
    </location>
</feature>
<sequence length="406" mass="42144">MSADPPSTLAASSRSIPRGTQHRPGSQGALRRRNSQRILQALMARGPLTQAELSRQTGLSTATVSNIVKAMAEDGLISTAPTTSSGRRALSVRIDGRGAVAVGVDFGRRHVQVVLVSLDHRVLAADAVELPLGHDAEQGIDTAARLVQRLLDEQSVSPGAVLGVGAGIPGPIDRRTGTVIHGAILPEWVGINLLARLQERFGADVFVDNDANLGALAQVSWGPYQHAQNLVFLKIGSGIGAGLVLNGELYYGHIGVTGEIGHATVAEHGVICRCGNRGCLETVASTSTMIDLLSHGRNAPIGTEDIVRIALDGDPAALRVIDDAGLAVGRALANVCNLLNPEFIVVGGPLTGLGGILLDPVRRGLLRHVVPVVGESTDLAISTLGSRAEALGAATLVLQQAELPFV</sequence>
<dbReference type="PANTHER" id="PTHR18964:SF173">
    <property type="entry name" value="GLUCOKINASE"/>
    <property type="match status" value="1"/>
</dbReference>
<dbReference type="RefSeq" id="WP_241913377.1">
    <property type="nucleotide sequence ID" value="NZ_CP093326.1"/>
</dbReference>
<accession>A0ABY3W7K7</accession>
<keyword evidence="5" id="KW-1185">Reference proteome</keyword>
<proteinExistence type="inferred from homology"/>
<evidence type="ECO:0000313" key="4">
    <source>
        <dbReference type="EMBL" id="UNK45093.1"/>
    </source>
</evidence>
<dbReference type="InterPro" id="IPR012318">
    <property type="entry name" value="HTH_CRP"/>
</dbReference>
<evidence type="ECO:0000256" key="1">
    <source>
        <dbReference type="ARBA" id="ARBA00006479"/>
    </source>
</evidence>
<dbReference type="SUPFAM" id="SSF53067">
    <property type="entry name" value="Actin-like ATPase domain"/>
    <property type="match status" value="1"/>
</dbReference>